<evidence type="ECO:0000313" key="2">
    <source>
        <dbReference type="Proteomes" id="UP000625711"/>
    </source>
</evidence>
<gene>
    <name evidence="1" type="ORF">GWI33_007636</name>
</gene>
<dbReference type="AlphaFoldDB" id="A0A834IIK3"/>
<dbReference type="GO" id="GO:0007018">
    <property type="term" value="P:microtubule-based movement"/>
    <property type="evidence" value="ECO:0007669"/>
    <property type="project" value="InterPro"/>
</dbReference>
<dbReference type="PANTHER" id="PTHR21608">
    <property type="entry name" value="KINESIN-LIKE PROTEIN CG14535"/>
    <property type="match status" value="1"/>
</dbReference>
<proteinExistence type="predicted"/>
<reference evidence="1" key="1">
    <citation type="submission" date="2020-08" db="EMBL/GenBank/DDBJ databases">
        <title>Genome sequencing and assembly of the red palm weevil Rhynchophorus ferrugineus.</title>
        <authorList>
            <person name="Dias G.B."/>
            <person name="Bergman C.M."/>
            <person name="Manee M."/>
        </authorList>
    </citation>
    <scope>NUCLEOTIDE SEQUENCE</scope>
    <source>
        <strain evidence="1">AA-2017</strain>
        <tissue evidence="1">Whole larva</tissue>
    </source>
</reference>
<dbReference type="OrthoDB" id="8193082at2759"/>
<dbReference type="PANTHER" id="PTHR21608:SF7">
    <property type="entry name" value="KINESIN-LIKE PROTEIN CG14535"/>
    <property type="match status" value="1"/>
</dbReference>
<accession>A0A834IIK3</accession>
<sequence length="129" mass="14703">MMGRKYVQILTEIFNKNRYEIFTDYERAGIVIWRFFTGSRSIRNVLTTEWGTAAQKLNLSSPHRRKRYNSDEVDPGGFCGALQKCPPPVPPALLRRIGVKEISGVGKVGFEYCQYINSACRGILSLRNL</sequence>
<dbReference type="Proteomes" id="UP000625711">
    <property type="component" value="Unassembled WGS sequence"/>
</dbReference>
<name>A0A834IIK3_RHYFE</name>
<evidence type="ECO:0000313" key="1">
    <source>
        <dbReference type="EMBL" id="KAF7279123.1"/>
    </source>
</evidence>
<dbReference type="EMBL" id="JAACXV010000375">
    <property type="protein sequence ID" value="KAF7279123.1"/>
    <property type="molecule type" value="Genomic_DNA"/>
</dbReference>
<protein>
    <submittedName>
        <fullName evidence="1">Uncharacterized protein</fullName>
    </submittedName>
</protein>
<organism evidence="1 2">
    <name type="scientific">Rhynchophorus ferrugineus</name>
    <name type="common">Red palm weevil</name>
    <name type="synonym">Curculio ferrugineus</name>
    <dbReference type="NCBI Taxonomy" id="354439"/>
    <lineage>
        <taxon>Eukaryota</taxon>
        <taxon>Metazoa</taxon>
        <taxon>Ecdysozoa</taxon>
        <taxon>Arthropoda</taxon>
        <taxon>Hexapoda</taxon>
        <taxon>Insecta</taxon>
        <taxon>Pterygota</taxon>
        <taxon>Neoptera</taxon>
        <taxon>Endopterygota</taxon>
        <taxon>Coleoptera</taxon>
        <taxon>Polyphaga</taxon>
        <taxon>Cucujiformia</taxon>
        <taxon>Curculionidae</taxon>
        <taxon>Dryophthorinae</taxon>
        <taxon>Rhynchophorus</taxon>
    </lineage>
</organism>
<dbReference type="GO" id="GO:0003777">
    <property type="term" value="F:microtubule motor activity"/>
    <property type="evidence" value="ECO:0007669"/>
    <property type="project" value="InterPro"/>
</dbReference>
<comment type="caution">
    <text evidence="1">The sequence shown here is derived from an EMBL/GenBank/DDBJ whole genome shotgun (WGS) entry which is preliminary data.</text>
</comment>
<dbReference type="InterPro" id="IPR027640">
    <property type="entry name" value="Kinesin-like_fam"/>
</dbReference>
<keyword evidence="2" id="KW-1185">Reference proteome</keyword>